<sequence length="192" mass="23070">MEIKIIFLEDKLKYFRKQSKDEQNQEIINCMLLGYSPYNMCLEIGINVYGGQRPISKSLSKEFSEEEVDEIFETYYRLLYFPLLQFEEGLMTKRFIDKCNDFLKSLTYQNFINYLKDPAIIIAEHLIDTDILARFFSREMQQKQIKKVEAELGIEFNVRDKITSWLRKANVMYYKGQYIDMKTQEPLTFVYE</sequence>
<dbReference type="Proteomes" id="UP000509459">
    <property type="component" value="Chromosome"/>
</dbReference>
<proteinExistence type="predicted"/>
<dbReference type="RefSeq" id="WP_002896795.1">
    <property type="nucleotide sequence ID" value="NZ_CP054570.1"/>
</dbReference>
<dbReference type="AlphaFoldDB" id="A0A427ZRI8"/>
<name>A0A427ZRI8_STRSA</name>
<protein>
    <submittedName>
        <fullName evidence="1">Uncharacterized protein</fullName>
    </submittedName>
</protein>
<evidence type="ECO:0000313" key="1">
    <source>
        <dbReference type="EMBL" id="QKQ44740.1"/>
    </source>
</evidence>
<dbReference type="EMBL" id="CP054570">
    <property type="protein sequence ID" value="QKQ44740.1"/>
    <property type="molecule type" value="Genomic_DNA"/>
</dbReference>
<reference evidence="1 2" key="1">
    <citation type="submission" date="2020-05" db="EMBL/GenBank/DDBJ databases">
        <title>FDA dAtabase for Regulatory Grade micrObial Sequences (FDA-ARGOS): Supporting development and validation of Infectious Disease Dx tests.</title>
        <authorList>
            <person name="Bojja K."/>
            <person name="Kessler A."/>
            <person name="Tallon L."/>
            <person name="Sadzewicz L."/>
            <person name="Zhao X."/>
            <person name="Vavikolanu K."/>
            <person name="Mehta A."/>
            <person name="Aluvathingal J."/>
            <person name="Nadendla S."/>
            <person name="Myers T."/>
            <person name="Yan Y."/>
            <person name="Sichtig H."/>
        </authorList>
    </citation>
    <scope>NUCLEOTIDE SEQUENCE [LARGE SCALE GENOMIC DNA]</scope>
    <source>
        <strain evidence="1 2">FDAARGOS_770</strain>
    </source>
</reference>
<accession>A0A427ZRI8</accession>
<organism evidence="1 2">
    <name type="scientific">Streptococcus sanguinis</name>
    <dbReference type="NCBI Taxonomy" id="1305"/>
    <lineage>
        <taxon>Bacteria</taxon>
        <taxon>Bacillati</taxon>
        <taxon>Bacillota</taxon>
        <taxon>Bacilli</taxon>
        <taxon>Lactobacillales</taxon>
        <taxon>Streptococcaceae</taxon>
        <taxon>Streptococcus</taxon>
    </lineage>
</organism>
<evidence type="ECO:0000313" key="2">
    <source>
        <dbReference type="Proteomes" id="UP000509459"/>
    </source>
</evidence>
<gene>
    <name evidence="1" type="ORF">FOC72_09265</name>
</gene>